<evidence type="ECO:0000313" key="1">
    <source>
        <dbReference type="EMBL" id="KAI9899363.1"/>
    </source>
</evidence>
<organism evidence="1 2">
    <name type="scientific">Trichothecium roseum</name>
    <dbReference type="NCBI Taxonomy" id="47278"/>
    <lineage>
        <taxon>Eukaryota</taxon>
        <taxon>Fungi</taxon>
        <taxon>Dikarya</taxon>
        <taxon>Ascomycota</taxon>
        <taxon>Pezizomycotina</taxon>
        <taxon>Sordariomycetes</taxon>
        <taxon>Hypocreomycetidae</taxon>
        <taxon>Hypocreales</taxon>
        <taxon>Hypocreales incertae sedis</taxon>
        <taxon>Trichothecium</taxon>
    </lineage>
</organism>
<name>A0ACC0UYY3_9HYPO</name>
<reference evidence="1" key="1">
    <citation type="submission" date="2022-10" db="EMBL/GenBank/DDBJ databases">
        <title>Complete Genome of Trichothecium roseum strain YXFP-22015, a Plant Pathogen Isolated from Citrus.</title>
        <authorList>
            <person name="Wang Y."/>
            <person name="Zhu L."/>
        </authorList>
    </citation>
    <scope>NUCLEOTIDE SEQUENCE</scope>
    <source>
        <strain evidence="1">YXFP-22015</strain>
    </source>
</reference>
<proteinExistence type="predicted"/>
<gene>
    <name evidence="1" type="ORF">N3K66_005824</name>
</gene>
<protein>
    <submittedName>
        <fullName evidence="1">Uncharacterized protein</fullName>
    </submittedName>
</protein>
<comment type="caution">
    <text evidence="1">The sequence shown here is derived from an EMBL/GenBank/DDBJ whole genome shotgun (WGS) entry which is preliminary data.</text>
</comment>
<dbReference type="EMBL" id="CM047944">
    <property type="protein sequence ID" value="KAI9899363.1"/>
    <property type="molecule type" value="Genomic_DNA"/>
</dbReference>
<evidence type="ECO:0000313" key="2">
    <source>
        <dbReference type="Proteomes" id="UP001163324"/>
    </source>
</evidence>
<accession>A0ACC0UYY3</accession>
<keyword evidence="2" id="KW-1185">Reference proteome</keyword>
<dbReference type="Proteomes" id="UP001163324">
    <property type="component" value="Chromosome 5"/>
</dbReference>
<sequence length="282" mass="32387">MSSMRNAVQRRPHRERAQPLERRRLGLLEKHKDYSLRAKDHNKKKAQLKALRAKATERNDDEFYFGMLSRRGPGQKITSDSGRKWDGTAKGARDGNAGSMSVEAARLLKTQDLGYVRTMRQVARKEVTRLEERVVLARGFDRLDEDEDDGEEDDDEEMEGDDEFDIDFGASSSKPPKAPRKIVFLDDEDEREELLDAQDDSNNSNSRKPSGGANKETEDEAFQRAVQLRRLKKKLDNERKKLRVLAEAEDELELERARMAKTATSAGVTRRGKKLKVRTRKR</sequence>